<dbReference type="EMBL" id="VBTY01000380">
    <property type="protein sequence ID" value="MDG3497462.1"/>
    <property type="molecule type" value="Genomic_DNA"/>
</dbReference>
<dbReference type="InterPro" id="IPR003423">
    <property type="entry name" value="OMP_efflux"/>
</dbReference>
<feature type="coiled-coil region" evidence="2">
    <location>
        <begin position="294"/>
        <end position="353"/>
    </location>
</feature>
<feature type="chain" id="PRO_5040860411" evidence="4">
    <location>
        <begin position="26"/>
        <end position="606"/>
    </location>
</feature>
<dbReference type="InterPro" id="IPR010131">
    <property type="entry name" value="MdtP/NodT-like"/>
</dbReference>
<feature type="coiled-coil region" evidence="2">
    <location>
        <begin position="501"/>
        <end position="560"/>
    </location>
</feature>
<feature type="compositionally biased region" description="Low complexity" evidence="3">
    <location>
        <begin position="76"/>
        <end position="101"/>
    </location>
</feature>
<sequence length="606" mass="65541">MRISSSWLTLGASLSLLIPAWTANAQEFNLPLRPFTKVVLEPDTTVNTSNSTANISRIATSEEVAPQSVIIDEAQSESANKSANKSTSNLTSDSTSNSTITQKASQDPAMPQVAIATLAKVNNQDSPKLLSNTNLSNTNTNIVQDSQRSQPQKVSSSTEPARIDPNSTVYESGKLDPAQTLVVPTTPSQVKLDLTKPVTLAELLELVERSSPDWIQAKIAVDRARAGLRAAEAGRSPTVSASSRYTYGNTVFSPPTVTNSTTNSTTNTSTTHALTGTLGISYNIFDSGVNDNTIAAAENSLRVAEASLNQVNQTIRLNIVTAYYSLQNADETIRIQRKAVENAERSLKDTKSRERAGVGTKFDVLQSEVSLANAKQDLLNAEASQLVARRELSRQINYPPTIEITAADKIAPVAAWKLSLEESILLAVRNRSELDIRKLEREVARNNANATLSRLGPQVSVFTNFDASTSFVNNGSASADYQVGLSLSWTLFDGGKAAAQVDQYKADQATAESKFEQAARQARYDVESAYINQRSRFQQIDTATKAVQQAEEALRLARLRLDAGVGTQLEVISAESDLTRADVNRVQAIIGYNQSRANLERAINGI</sequence>
<comment type="caution">
    <text evidence="5">The sequence shown here is derived from an EMBL/GenBank/DDBJ whole genome shotgun (WGS) entry which is preliminary data.</text>
</comment>
<evidence type="ECO:0000313" key="6">
    <source>
        <dbReference type="Proteomes" id="UP001152872"/>
    </source>
</evidence>
<dbReference type="PANTHER" id="PTHR30203">
    <property type="entry name" value="OUTER MEMBRANE CATION EFFLUX PROTEIN"/>
    <property type="match status" value="1"/>
</dbReference>
<feature type="signal peptide" evidence="4">
    <location>
        <begin position="1"/>
        <end position="25"/>
    </location>
</feature>
<reference evidence="5" key="1">
    <citation type="submission" date="2019-05" db="EMBL/GenBank/DDBJ databases">
        <title>Whole genome sequencing of Pseudanabaena catenata USMAC16.</title>
        <authorList>
            <person name="Khan Z."/>
            <person name="Omar W.M."/>
            <person name="Convey P."/>
            <person name="Merican F."/>
            <person name="Najimudin N."/>
        </authorList>
    </citation>
    <scope>NUCLEOTIDE SEQUENCE</scope>
    <source>
        <strain evidence="5">USMAC16</strain>
    </source>
</reference>
<dbReference type="AlphaFoldDB" id="A0A9X4MDL8"/>
<organism evidence="5 6">
    <name type="scientific">Pseudanabaena catenata USMAC16</name>
    <dbReference type="NCBI Taxonomy" id="1855837"/>
    <lineage>
        <taxon>Bacteria</taxon>
        <taxon>Bacillati</taxon>
        <taxon>Cyanobacteriota</taxon>
        <taxon>Cyanophyceae</taxon>
        <taxon>Pseudanabaenales</taxon>
        <taxon>Pseudanabaenaceae</taxon>
        <taxon>Pseudanabaena</taxon>
    </lineage>
</organism>
<protein>
    <submittedName>
        <fullName evidence="5">TolC family protein</fullName>
    </submittedName>
</protein>
<keyword evidence="4" id="KW-0732">Signal</keyword>
<feature type="region of interest" description="Disordered" evidence="3">
    <location>
        <begin position="126"/>
        <end position="175"/>
    </location>
</feature>
<comment type="similarity">
    <text evidence="1">Belongs to the outer membrane factor (OMF) (TC 1.B.17) family.</text>
</comment>
<accession>A0A9X4MDL8</accession>
<dbReference type="GO" id="GO:0015562">
    <property type="term" value="F:efflux transmembrane transporter activity"/>
    <property type="evidence" value="ECO:0007669"/>
    <property type="project" value="InterPro"/>
</dbReference>
<feature type="region of interest" description="Disordered" evidence="3">
    <location>
        <begin position="74"/>
        <end position="109"/>
    </location>
</feature>
<dbReference type="RefSeq" id="WP_009629699.1">
    <property type="nucleotide sequence ID" value="NZ_VBTY01000380.1"/>
</dbReference>
<feature type="compositionally biased region" description="Polar residues" evidence="3">
    <location>
        <begin position="142"/>
        <end position="170"/>
    </location>
</feature>
<dbReference type="Gene3D" id="1.20.1600.10">
    <property type="entry name" value="Outer membrane efflux proteins (OEP)"/>
    <property type="match status" value="1"/>
</dbReference>
<evidence type="ECO:0000313" key="5">
    <source>
        <dbReference type="EMBL" id="MDG3497462.1"/>
    </source>
</evidence>
<dbReference type="PANTHER" id="PTHR30203:SF30">
    <property type="entry name" value="OUTER MEMBRANE PROTEIN-RELATED"/>
    <property type="match status" value="1"/>
</dbReference>
<evidence type="ECO:0000256" key="1">
    <source>
        <dbReference type="ARBA" id="ARBA00007613"/>
    </source>
</evidence>
<name>A0A9X4MDL8_9CYAN</name>
<evidence type="ECO:0000256" key="2">
    <source>
        <dbReference type="SAM" id="Coils"/>
    </source>
</evidence>
<evidence type="ECO:0000256" key="4">
    <source>
        <dbReference type="SAM" id="SignalP"/>
    </source>
</evidence>
<dbReference type="Pfam" id="PF02321">
    <property type="entry name" value="OEP"/>
    <property type="match status" value="2"/>
</dbReference>
<keyword evidence="6" id="KW-1185">Reference proteome</keyword>
<keyword evidence="2" id="KW-0175">Coiled coil</keyword>
<evidence type="ECO:0000256" key="3">
    <source>
        <dbReference type="SAM" id="MobiDB-lite"/>
    </source>
</evidence>
<dbReference type="Proteomes" id="UP001152872">
    <property type="component" value="Unassembled WGS sequence"/>
</dbReference>
<feature type="compositionally biased region" description="Low complexity" evidence="3">
    <location>
        <begin position="129"/>
        <end position="141"/>
    </location>
</feature>
<dbReference type="SUPFAM" id="SSF56954">
    <property type="entry name" value="Outer membrane efflux proteins (OEP)"/>
    <property type="match status" value="1"/>
</dbReference>
<proteinExistence type="inferred from homology"/>
<gene>
    <name evidence="5" type="ORF">FEV09_23340</name>
</gene>